<dbReference type="PANTHER" id="PTHR11730">
    <property type="entry name" value="AMMONIUM TRANSPORTER"/>
    <property type="match status" value="1"/>
</dbReference>
<dbReference type="PANTHER" id="PTHR11730:SF60">
    <property type="entry name" value="RH50, ISOFORM D"/>
    <property type="match status" value="1"/>
</dbReference>
<feature type="transmembrane region" description="Helical" evidence="7">
    <location>
        <begin position="230"/>
        <end position="251"/>
    </location>
</feature>
<dbReference type="SUPFAM" id="SSF111352">
    <property type="entry name" value="Ammonium transporter"/>
    <property type="match status" value="1"/>
</dbReference>
<reference evidence="10" key="1">
    <citation type="submission" date="2016-11" db="UniProtKB">
        <authorList>
            <consortium name="WormBaseParasite"/>
        </authorList>
    </citation>
    <scope>IDENTIFICATION</scope>
</reference>
<evidence type="ECO:0000313" key="9">
    <source>
        <dbReference type="Proteomes" id="UP000095280"/>
    </source>
</evidence>
<dbReference type="GO" id="GO:0005886">
    <property type="term" value="C:plasma membrane"/>
    <property type="evidence" value="ECO:0007669"/>
    <property type="project" value="InterPro"/>
</dbReference>
<dbReference type="InterPro" id="IPR024041">
    <property type="entry name" value="NH4_transpt_AmtB-like_dom"/>
</dbReference>
<feature type="transmembrane region" description="Helical" evidence="7">
    <location>
        <begin position="358"/>
        <end position="379"/>
    </location>
</feature>
<dbReference type="Gene3D" id="1.10.3430.10">
    <property type="entry name" value="Ammonium transporter AmtB like domains"/>
    <property type="match status" value="1"/>
</dbReference>
<name>A0A1I8JQQ1_9PLAT</name>
<dbReference type="InterPro" id="IPR002229">
    <property type="entry name" value="RhesusRHD"/>
</dbReference>
<dbReference type="GO" id="GO:0008519">
    <property type="term" value="F:ammonium channel activity"/>
    <property type="evidence" value="ECO:0007669"/>
    <property type="project" value="InterPro"/>
</dbReference>
<proteinExistence type="inferred from homology"/>
<keyword evidence="9" id="KW-1185">Reference proteome</keyword>
<accession>A0A1I8JQQ1</accession>
<comment type="subcellular location">
    <subcellularLocation>
        <location evidence="1">Membrane</location>
        <topology evidence="1">Multi-pass membrane protein</topology>
    </subcellularLocation>
</comment>
<feature type="transmembrane region" description="Helical" evidence="7">
    <location>
        <begin position="309"/>
        <end position="328"/>
    </location>
</feature>
<evidence type="ECO:0000259" key="8">
    <source>
        <dbReference type="Pfam" id="PF00909"/>
    </source>
</evidence>
<evidence type="ECO:0000256" key="3">
    <source>
        <dbReference type="ARBA" id="ARBA00022692"/>
    </source>
</evidence>
<feature type="transmembrane region" description="Helical" evidence="7">
    <location>
        <begin position="272"/>
        <end position="289"/>
    </location>
</feature>
<dbReference type="Proteomes" id="UP000095280">
    <property type="component" value="Unplaced"/>
</dbReference>
<dbReference type="WBParaSite" id="snap_masked-unitig_34172-processed-gene-0.1-mRNA-1">
    <property type="protein sequence ID" value="snap_masked-unitig_34172-processed-gene-0.1-mRNA-1"/>
    <property type="gene ID" value="snap_masked-unitig_34172-processed-gene-0.1"/>
</dbReference>
<evidence type="ECO:0000256" key="4">
    <source>
        <dbReference type="ARBA" id="ARBA00022989"/>
    </source>
</evidence>
<comment type="similarity">
    <text evidence="2">Belongs to the ammonium transporter (TC 2.A.49) family. Rh subfamily.</text>
</comment>
<feature type="domain" description="Ammonium transporter AmtB-like" evidence="8">
    <location>
        <begin position="194"/>
        <end position="390"/>
    </location>
</feature>
<evidence type="ECO:0000256" key="7">
    <source>
        <dbReference type="SAM" id="Phobius"/>
    </source>
</evidence>
<evidence type="ECO:0000313" key="10">
    <source>
        <dbReference type="WBParaSite" id="snap_masked-unitig_34172-processed-gene-0.1-mRNA-1"/>
    </source>
</evidence>
<keyword evidence="3 7" id="KW-0812">Transmembrane</keyword>
<dbReference type="InterPro" id="IPR029020">
    <property type="entry name" value="Ammonium/urea_transptr"/>
</dbReference>
<keyword evidence="4 7" id="KW-1133">Transmembrane helix</keyword>
<evidence type="ECO:0000256" key="1">
    <source>
        <dbReference type="ARBA" id="ARBA00004141"/>
    </source>
</evidence>
<dbReference type="Pfam" id="PF00909">
    <property type="entry name" value="Ammonium_transp"/>
    <property type="match status" value="1"/>
</dbReference>
<keyword evidence="5 7" id="KW-0472">Membrane</keyword>
<feature type="region of interest" description="Disordered" evidence="6">
    <location>
        <begin position="402"/>
        <end position="434"/>
    </location>
</feature>
<evidence type="ECO:0000256" key="6">
    <source>
        <dbReference type="SAM" id="MobiDB-lite"/>
    </source>
</evidence>
<evidence type="ECO:0000256" key="2">
    <source>
        <dbReference type="ARBA" id="ARBA00011036"/>
    </source>
</evidence>
<evidence type="ECO:0000256" key="5">
    <source>
        <dbReference type="ARBA" id="ARBA00023136"/>
    </source>
</evidence>
<feature type="transmembrane region" description="Helical" evidence="7">
    <location>
        <begin position="36"/>
        <end position="54"/>
    </location>
</feature>
<dbReference type="GO" id="GO:0097272">
    <property type="term" value="P:ammonium homeostasis"/>
    <property type="evidence" value="ECO:0007669"/>
    <property type="project" value="TreeGrafter"/>
</dbReference>
<dbReference type="AlphaFoldDB" id="A0A1I8JQQ1"/>
<feature type="transmembrane region" description="Helical" evidence="7">
    <location>
        <begin position="199"/>
        <end position="224"/>
    </location>
</feature>
<feature type="transmembrane region" description="Helical" evidence="7">
    <location>
        <begin position="113"/>
        <end position="134"/>
    </location>
</feature>
<dbReference type="PRINTS" id="PR00342">
    <property type="entry name" value="RHESUSRHD"/>
</dbReference>
<organism evidence="9 10">
    <name type="scientific">Macrostomum lignano</name>
    <dbReference type="NCBI Taxonomy" id="282301"/>
    <lineage>
        <taxon>Eukaryota</taxon>
        <taxon>Metazoa</taxon>
        <taxon>Spiralia</taxon>
        <taxon>Lophotrochozoa</taxon>
        <taxon>Platyhelminthes</taxon>
        <taxon>Rhabditophora</taxon>
        <taxon>Macrostomorpha</taxon>
        <taxon>Macrostomida</taxon>
        <taxon>Macrostomidae</taxon>
        <taxon>Macrostomum</taxon>
    </lineage>
</organism>
<feature type="compositionally biased region" description="Basic residues" evidence="6">
    <location>
        <begin position="423"/>
        <end position="434"/>
    </location>
</feature>
<protein>
    <submittedName>
        <fullName evidence="10">Ammonium_transp domain-containing protein</fullName>
    </submittedName>
</protein>
<sequence length="536" mass="56316">MTRNTTLGQPASIASSLLSLKFICYQDGGHPGHKKFAWSPLLLEAVFIVLFGVFGKYHDEADAAVWGNATGQLKKSEINAVNSIVQNYPTPVLAPLVLKAPWWPKRALVLKPLVPLCCPGAGALVLAPLVLLAAPGAKAWCCAPGAGAPGAKAPGAKAPGAKAPGAKALVLKPLVLAPGAKAPGAKALVLKPLMLSADFACATVLISFGALLGRISALQCLALAMIEIPIFAVDMGGAACLCHIFGAYFGIAASRTMAKKADGDNCNDGSRYHNDLFAMIGTIFLWLYWPSFNAGLAVGDDKHRAVINTYLSLAACTLVAFAVSSLFLKGKLEMVHIQNATLAGGVAVGTVSDMMIKPYGAVIIGSLAGVLSVFGYAFLAKRLRANNFLDTCGSLPDLSGPGAEDGQRQFHFHSERRRTGDCRRRRKNGRHAGRLSGRRRSMTLLCAIMGGLLTGEQPGRGHYPCASYSAFHSLTNVPTADFFLDNPVWNVPEDYDGKAAPAEASGRQSGFGRCRAASALIATGDGKQRDEAEEGV</sequence>